<keyword evidence="2" id="KW-1185">Reference proteome</keyword>
<gene>
    <name evidence="1" type="ORF">NC653_009962</name>
</gene>
<dbReference type="EMBL" id="JAQIZT010000003">
    <property type="protein sequence ID" value="KAJ7005318.1"/>
    <property type="molecule type" value="Genomic_DNA"/>
</dbReference>
<accession>A0AAD6WAB9</accession>
<sequence length="225" mass="26285">MVFNSLIVLSVAHKSADVWQQIACMGLQDQVTSHQLLDLVCCFPLQQLGRFSLYIWTFLCLPPPDSFLSSYTYQSTSSDDDDHPHHSYAHHHHHDRASSSSSSAEIVLCWWRNKSFADSPLDGWQCTTKRIFHFFLMAVFYKQIDVGFRYDGSKISLGKWDFDENYQADILFRTVILPTLGLFRPKECCCFRFYMNLVQLKQVALLLRVLFKWKTFSLEKGRNFD</sequence>
<dbReference type="AlphaFoldDB" id="A0AAD6WAB9"/>
<reference evidence="1" key="1">
    <citation type="journal article" date="2023" name="Mol. Ecol. Resour.">
        <title>Chromosome-level genome assembly of a triploid poplar Populus alba 'Berolinensis'.</title>
        <authorList>
            <person name="Chen S."/>
            <person name="Yu Y."/>
            <person name="Wang X."/>
            <person name="Wang S."/>
            <person name="Zhang T."/>
            <person name="Zhou Y."/>
            <person name="He R."/>
            <person name="Meng N."/>
            <person name="Wang Y."/>
            <person name="Liu W."/>
            <person name="Liu Z."/>
            <person name="Liu J."/>
            <person name="Guo Q."/>
            <person name="Huang H."/>
            <person name="Sederoff R.R."/>
            <person name="Wang G."/>
            <person name="Qu G."/>
            <person name="Chen S."/>
        </authorList>
    </citation>
    <scope>NUCLEOTIDE SEQUENCE</scope>
    <source>
        <strain evidence="1">SC-2020</strain>
    </source>
</reference>
<comment type="caution">
    <text evidence="1">The sequence shown here is derived from an EMBL/GenBank/DDBJ whole genome shotgun (WGS) entry which is preliminary data.</text>
</comment>
<organism evidence="1 2">
    <name type="scientific">Populus alba x Populus x berolinensis</name>
    <dbReference type="NCBI Taxonomy" id="444605"/>
    <lineage>
        <taxon>Eukaryota</taxon>
        <taxon>Viridiplantae</taxon>
        <taxon>Streptophyta</taxon>
        <taxon>Embryophyta</taxon>
        <taxon>Tracheophyta</taxon>
        <taxon>Spermatophyta</taxon>
        <taxon>Magnoliopsida</taxon>
        <taxon>eudicotyledons</taxon>
        <taxon>Gunneridae</taxon>
        <taxon>Pentapetalae</taxon>
        <taxon>rosids</taxon>
        <taxon>fabids</taxon>
        <taxon>Malpighiales</taxon>
        <taxon>Salicaceae</taxon>
        <taxon>Saliceae</taxon>
        <taxon>Populus</taxon>
    </lineage>
</organism>
<dbReference type="Proteomes" id="UP001164929">
    <property type="component" value="Chromosome 3"/>
</dbReference>
<protein>
    <submittedName>
        <fullName evidence="1">Uncharacterized protein</fullName>
    </submittedName>
</protein>
<dbReference type="PANTHER" id="PTHR35104">
    <property type="entry name" value="OS03G0807000 PROTEIN"/>
    <property type="match status" value="1"/>
</dbReference>
<evidence type="ECO:0000313" key="1">
    <source>
        <dbReference type="EMBL" id="KAJ7005318.1"/>
    </source>
</evidence>
<evidence type="ECO:0000313" key="2">
    <source>
        <dbReference type="Proteomes" id="UP001164929"/>
    </source>
</evidence>
<dbReference type="PANTHER" id="PTHR35104:SF6">
    <property type="entry name" value="PROTEIN, PUTATIVE-RELATED"/>
    <property type="match status" value="1"/>
</dbReference>
<name>A0AAD6WAB9_9ROSI</name>
<proteinExistence type="predicted"/>